<dbReference type="Proteomes" id="UP000067444">
    <property type="component" value="Chromosome"/>
</dbReference>
<keyword evidence="2" id="KW-1185">Reference proteome</keyword>
<gene>
    <name evidence="1" type="ORF">OSB_09030</name>
</gene>
<dbReference type="AlphaFoldDB" id="A0A0K0Y3K5"/>
<dbReference type="STRING" id="1458307.OSB_09030"/>
<dbReference type="SUPFAM" id="SSF55797">
    <property type="entry name" value="PR-1-like"/>
    <property type="match status" value="1"/>
</dbReference>
<dbReference type="PROSITE" id="PS51257">
    <property type="entry name" value="PROKAR_LIPOPROTEIN"/>
    <property type="match status" value="1"/>
</dbReference>
<dbReference type="KEGG" id="otm:OSB_09030"/>
<dbReference type="PANTHER" id="PTHR31157">
    <property type="entry name" value="SCP DOMAIN-CONTAINING PROTEIN"/>
    <property type="match status" value="1"/>
</dbReference>
<accession>A0A0K0Y3K5</accession>
<sequence>MRNLALLAVLALAACQPAPTPSTQTPIVAQAPGPVSGIAALINQQRAANGRGPITENARLSRAARDHAQDMVTNNYFSHQGLNGSNLSSRARAAGYNCVAAENIAWGQRSEAEVMNEWMNSAGHRRNILLSDAREFGIGRVNNHWVMLLGRGC</sequence>
<dbReference type="Pfam" id="PF00188">
    <property type="entry name" value="CAP"/>
    <property type="match status" value="1"/>
</dbReference>
<dbReference type="RefSeq" id="WP_049833851.1">
    <property type="nucleotide sequence ID" value="NZ_CP012160.1"/>
</dbReference>
<dbReference type="PANTHER" id="PTHR31157:SF1">
    <property type="entry name" value="SCP DOMAIN-CONTAINING PROTEIN"/>
    <property type="match status" value="1"/>
</dbReference>
<organism evidence="1 2">
    <name type="scientific">Octadecabacter temperatus</name>
    <dbReference type="NCBI Taxonomy" id="1458307"/>
    <lineage>
        <taxon>Bacteria</taxon>
        <taxon>Pseudomonadati</taxon>
        <taxon>Pseudomonadota</taxon>
        <taxon>Alphaproteobacteria</taxon>
        <taxon>Rhodobacterales</taxon>
        <taxon>Roseobacteraceae</taxon>
        <taxon>Octadecabacter</taxon>
    </lineage>
</organism>
<dbReference type="InterPro" id="IPR014044">
    <property type="entry name" value="CAP_dom"/>
</dbReference>
<dbReference type="EMBL" id="CP012160">
    <property type="protein sequence ID" value="AKS45462.1"/>
    <property type="molecule type" value="Genomic_DNA"/>
</dbReference>
<reference evidence="1 2" key="1">
    <citation type="journal article" date="2015" name="Genome Announc.">
        <title>Closed Genome Sequence of Octadecabacter temperatus SB1, the First Mesophilic Species of the Genus Octadecabacter.</title>
        <authorList>
            <person name="Voget S."/>
            <person name="Billerbeck S."/>
            <person name="Simon M."/>
            <person name="Daniel R."/>
        </authorList>
    </citation>
    <scope>NUCLEOTIDE SEQUENCE [LARGE SCALE GENOMIC DNA]</scope>
    <source>
        <strain evidence="1 2">SB1</strain>
    </source>
</reference>
<dbReference type="CDD" id="cd05379">
    <property type="entry name" value="CAP_bacterial"/>
    <property type="match status" value="1"/>
</dbReference>
<evidence type="ECO:0000313" key="1">
    <source>
        <dbReference type="EMBL" id="AKS45462.1"/>
    </source>
</evidence>
<proteinExistence type="predicted"/>
<evidence type="ECO:0000313" key="2">
    <source>
        <dbReference type="Proteomes" id="UP000067444"/>
    </source>
</evidence>
<dbReference type="OrthoDB" id="9811255at2"/>
<protein>
    <submittedName>
        <fullName evidence="1">Cysteine-rich secretory protein family protein</fullName>
    </submittedName>
</protein>
<dbReference type="Gene3D" id="3.40.33.10">
    <property type="entry name" value="CAP"/>
    <property type="match status" value="1"/>
</dbReference>
<name>A0A0K0Y3K5_9RHOB</name>
<dbReference type="InterPro" id="IPR035940">
    <property type="entry name" value="CAP_sf"/>
</dbReference>